<evidence type="ECO:0000313" key="9">
    <source>
        <dbReference type="EMBL" id="SHK51733.1"/>
    </source>
</evidence>
<dbReference type="AlphaFoldDB" id="A0A1M6T403"/>
<protein>
    <submittedName>
        <fullName evidence="9">O-antigen ligase</fullName>
    </submittedName>
</protein>
<keyword evidence="5" id="KW-0802">TPR repeat</keyword>
<sequence length="767" mass="85569">MENAKALPLRDRINLETESFFQQIAFGGFCFLLFISPFFSGLFFPEDQRIALLYATIIFLFTSIISFQLKTHRFFSHQLDYLILGLPIVYLIATFTAANYALSIDEVVENLLYFLMFWSAVRLIRTPIHIQKIFTVLFFAAIFVSLVGLFTASGWLDIKSGFITSDGGTIASTFQYKNTLASFLTAIILIGFYLRQIQEKQVNQILVTLGNFILLLVLFSTQSHGGYMVYAIFIALLWFLSPAEKRLDLIIISLLLSLIGLVGSKLFLANIAAQNSFKAWLYIGLGVIVVTFAQWAVMKCIKRDKQILVSLKHLLILALIAGVAISIVMSYMGVFRLLLEKLHMLGAMERLTMYEDGLRMIKERPFTGWGGGGWPEAYSVFQSYGYTVRQTHSYFLQLAIETGLLGLTLVISIWGLFLVKAYKAYRTFRKNAELQALTATLIGSVLAIISHAVFDFDLSLAALTMTMLTLMACLVSLDRYSDAGEDNKLNTGNIYSGSTLAVSIIASLVIFAGGLMLISSENLTSAAVEAINTGDGKEAIRLTKSAITMNPLRSENYGLAAQLYAGYQNKEESVKNAELAVSMAKYNPDRYLELANIYLYTKQSTKAVAVAQKAIELTPLKLPYYERYSDIVISASINDLRTGNRNEALHYSNEILSIPSIIDETLSKLDSDKKKLWMSIGAQPLVISDKIRLNMGIAYLIHGNLDQAIVMIDQAAKNQEVQKTAVLWQALVAQKQGDVEKAEALLNSEQKNNSNIKKQFEEMAKLI</sequence>
<feature type="transmembrane region" description="Helical" evidence="7">
    <location>
        <begin position="20"/>
        <end position="44"/>
    </location>
</feature>
<keyword evidence="10" id="KW-1185">Reference proteome</keyword>
<dbReference type="Proteomes" id="UP000183997">
    <property type="component" value="Unassembled WGS sequence"/>
</dbReference>
<evidence type="ECO:0000256" key="3">
    <source>
        <dbReference type="ARBA" id="ARBA00022989"/>
    </source>
</evidence>
<name>A0A1M6T403_9FIRM</name>
<accession>A0A1M6T403</accession>
<feature type="transmembrane region" description="Helical" evidence="7">
    <location>
        <begin position="313"/>
        <end position="339"/>
    </location>
</feature>
<dbReference type="STRING" id="1121421.SAMN02745123_02163"/>
<keyword evidence="6" id="KW-0175">Coiled coil</keyword>
<feature type="transmembrane region" description="Helical" evidence="7">
    <location>
        <begin position="136"/>
        <end position="156"/>
    </location>
</feature>
<dbReference type="PANTHER" id="PTHR37422">
    <property type="entry name" value="TEICHURONIC ACID BIOSYNTHESIS PROTEIN TUAE"/>
    <property type="match status" value="1"/>
</dbReference>
<comment type="subcellular location">
    <subcellularLocation>
        <location evidence="1">Membrane</location>
        <topology evidence="1">Multi-pass membrane protein</topology>
    </subcellularLocation>
</comment>
<feature type="transmembrane region" description="Helical" evidence="7">
    <location>
        <begin position="249"/>
        <end position="273"/>
    </location>
</feature>
<evidence type="ECO:0000259" key="8">
    <source>
        <dbReference type="Pfam" id="PF04932"/>
    </source>
</evidence>
<dbReference type="InterPro" id="IPR019734">
    <property type="entry name" value="TPR_rpt"/>
</dbReference>
<evidence type="ECO:0000313" key="10">
    <source>
        <dbReference type="Proteomes" id="UP000183997"/>
    </source>
</evidence>
<dbReference type="EMBL" id="FRAR01000015">
    <property type="protein sequence ID" value="SHK51733.1"/>
    <property type="molecule type" value="Genomic_DNA"/>
</dbReference>
<feature type="transmembrane region" description="Helical" evidence="7">
    <location>
        <begin position="394"/>
        <end position="422"/>
    </location>
</feature>
<feature type="transmembrane region" description="Helical" evidence="7">
    <location>
        <begin position="201"/>
        <end position="219"/>
    </location>
</feature>
<reference evidence="10" key="1">
    <citation type="submission" date="2016-11" db="EMBL/GenBank/DDBJ databases">
        <authorList>
            <person name="Varghese N."/>
            <person name="Submissions S."/>
        </authorList>
    </citation>
    <scope>NUCLEOTIDE SEQUENCE [LARGE SCALE GENOMIC DNA]</scope>
    <source>
        <strain evidence="10">DSM 10349</strain>
    </source>
</reference>
<dbReference type="Pfam" id="PF13181">
    <property type="entry name" value="TPR_8"/>
    <property type="match status" value="1"/>
</dbReference>
<dbReference type="InterPro" id="IPR007016">
    <property type="entry name" value="O-antigen_ligase-rel_domated"/>
</dbReference>
<dbReference type="InterPro" id="IPR051533">
    <property type="entry name" value="WaaL-like"/>
</dbReference>
<dbReference type="SMART" id="SM00028">
    <property type="entry name" value="TPR"/>
    <property type="match status" value="2"/>
</dbReference>
<feature type="transmembrane region" description="Helical" evidence="7">
    <location>
        <begin position="279"/>
        <end position="301"/>
    </location>
</feature>
<organism evidence="9 10">
    <name type="scientific">Desulforamulus aeronauticus DSM 10349</name>
    <dbReference type="NCBI Taxonomy" id="1121421"/>
    <lineage>
        <taxon>Bacteria</taxon>
        <taxon>Bacillati</taxon>
        <taxon>Bacillota</taxon>
        <taxon>Clostridia</taxon>
        <taxon>Eubacteriales</taxon>
        <taxon>Peptococcaceae</taxon>
        <taxon>Desulforamulus</taxon>
    </lineage>
</organism>
<proteinExistence type="predicted"/>
<evidence type="ECO:0000256" key="2">
    <source>
        <dbReference type="ARBA" id="ARBA00022692"/>
    </source>
</evidence>
<dbReference type="OrthoDB" id="1808577at2"/>
<dbReference type="Pfam" id="PF04932">
    <property type="entry name" value="Wzy_C"/>
    <property type="match status" value="1"/>
</dbReference>
<dbReference type="GO" id="GO:0016020">
    <property type="term" value="C:membrane"/>
    <property type="evidence" value="ECO:0007669"/>
    <property type="project" value="UniProtKB-SubCell"/>
</dbReference>
<feature type="transmembrane region" description="Helical" evidence="7">
    <location>
        <begin position="50"/>
        <end position="69"/>
    </location>
</feature>
<gene>
    <name evidence="9" type="ORF">SAMN02745123_02163</name>
</gene>
<feature type="transmembrane region" description="Helical" evidence="7">
    <location>
        <begin position="460"/>
        <end position="477"/>
    </location>
</feature>
<feature type="domain" description="O-antigen ligase-related" evidence="8">
    <location>
        <begin position="266"/>
        <end position="410"/>
    </location>
</feature>
<feature type="transmembrane region" description="Helical" evidence="7">
    <location>
        <begin position="498"/>
        <end position="518"/>
    </location>
</feature>
<dbReference type="RefSeq" id="WP_072914120.1">
    <property type="nucleotide sequence ID" value="NZ_FRAR01000015.1"/>
</dbReference>
<keyword evidence="2 7" id="KW-0812">Transmembrane</keyword>
<dbReference type="GO" id="GO:0016874">
    <property type="term" value="F:ligase activity"/>
    <property type="evidence" value="ECO:0007669"/>
    <property type="project" value="UniProtKB-KW"/>
</dbReference>
<evidence type="ECO:0000256" key="5">
    <source>
        <dbReference type="PROSITE-ProRule" id="PRU00339"/>
    </source>
</evidence>
<evidence type="ECO:0000256" key="6">
    <source>
        <dbReference type="SAM" id="Coils"/>
    </source>
</evidence>
<keyword evidence="3 7" id="KW-1133">Transmembrane helix</keyword>
<dbReference type="InterPro" id="IPR011990">
    <property type="entry name" value="TPR-like_helical_dom_sf"/>
</dbReference>
<dbReference type="SUPFAM" id="SSF48452">
    <property type="entry name" value="TPR-like"/>
    <property type="match status" value="1"/>
</dbReference>
<feature type="coiled-coil region" evidence="6">
    <location>
        <begin position="732"/>
        <end position="759"/>
    </location>
</feature>
<dbReference type="PROSITE" id="PS50005">
    <property type="entry name" value="TPR"/>
    <property type="match status" value="1"/>
</dbReference>
<feature type="transmembrane region" description="Helical" evidence="7">
    <location>
        <begin position="225"/>
        <end position="242"/>
    </location>
</feature>
<feature type="transmembrane region" description="Helical" evidence="7">
    <location>
        <begin position="81"/>
        <end position="101"/>
    </location>
</feature>
<feature type="repeat" description="TPR" evidence="5">
    <location>
        <begin position="588"/>
        <end position="621"/>
    </location>
</feature>
<evidence type="ECO:0000256" key="1">
    <source>
        <dbReference type="ARBA" id="ARBA00004141"/>
    </source>
</evidence>
<evidence type="ECO:0000256" key="7">
    <source>
        <dbReference type="SAM" id="Phobius"/>
    </source>
</evidence>
<dbReference type="Gene3D" id="1.25.40.10">
    <property type="entry name" value="Tetratricopeptide repeat domain"/>
    <property type="match status" value="1"/>
</dbReference>
<feature type="transmembrane region" description="Helical" evidence="7">
    <location>
        <begin position="176"/>
        <end position="194"/>
    </location>
</feature>
<keyword evidence="9" id="KW-0436">Ligase</keyword>
<keyword evidence="4 7" id="KW-0472">Membrane</keyword>
<evidence type="ECO:0000256" key="4">
    <source>
        <dbReference type="ARBA" id="ARBA00023136"/>
    </source>
</evidence>
<feature type="transmembrane region" description="Helical" evidence="7">
    <location>
        <begin position="434"/>
        <end position="454"/>
    </location>
</feature>
<dbReference type="PANTHER" id="PTHR37422:SF13">
    <property type="entry name" value="LIPOPOLYSACCHARIDE BIOSYNTHESIS PROTEIN PA4999-RELATED"/>
    <property type="match status" value="1"/>
</dbReference>